<organism evidence="4 5">
    <name type="scientific">Trichoplax adhaerens</name>
    <name type="common">Trichoplax reptans</name>
    <dbReference type="NCBI Taxonomy" id="10228"/>
    <lineage>
        <taxon>Eukaryota</taxon>
        <taxon>Metazoa</taxon>
        <taxon>Placozoa</taxon>
        <taxon>Uniplacotomia</taxon>
        <taxon>Trichoplacea</taxon>
        <taxon>Trichoplacidae</taxon>
        <taxon>Trichoplax</taxon>
    </lineage>
</organism>
<reference evidence="4 5" key="1">
    <citation type="journal article" date="2008" name="Nature">
        <title>The Trichoplax genome and the nature of placozoans.</title>
        <authorList>
            <person name="Srivastava M."/>
            <person name="Begovic E."/>
            <person name="Chapman J."/>
            <person name="Putnam N.H."/>
            <person name="Hellsten U."/>
            <person name="Kawashima T."/>
            <person name="Kuo A."/>
            <person name="Mitros T."/>
            <person name="Salamov A."/>
            <person name="Carpenter M.L."/>
            <person name="Signorovitch A.Y."/>
            <person name="Moreno M.A."/>
            <person name="Kamm K."/>
            <person name="Grimwood J."/>
            <person name="Schmutz J."/>
            <person name="Shapiro H."/>
            <person name="Grigoriev I.V."/>
            <person name="Buss L.W."/>
            <person name="Schierwater B."/>
            <person name="Dellaporta S.L."/>
            <person name="Rokhsar D.S."/>
        </authorList>
    </citation>
    <scope>NUCLEOTIDE SEQUENCE [LARGE SCALE GENOMIC DNA]</scope>
    <source>
        <strain evidence="4 5">Grell-BS-1999</strain>
    </source>
</reference>
<dbReference type="PANTHER" id="PTHR12854:SF7">
    <property type="entry name" value="ATAXIN-2 HOMOLOG"/>
    <property type="match status" value="1"/>
</dbReference>
<dbReference type="Proteomes" id="UP000009022">
    <property type="component" value="Unassembled WGS sequence"/>
</dbReference>
<feature type="compositionally biased region" description="Basic and acidic residues" evidence="2">
    <location>
        <begin position="314"/>
        <end position="329"/>
    </location>
</feature>
<dbReference type="KEGG" id="tad:TRIADDRAFT_51569"/>
<dbReference type="GO" id="GO:0010494">
    <property type="term" value="C:cytoplasmic stress granule"/>
    <property type="evidence" value="ECO:0000318"/>
    <property type="project" value="GO_Central"/>
</dbReference>
<feature type="domain" description="LsmAD" evidence="3">
    <location>
        <begin position="209"/>
        <end position="275"/>
    </location>
</feature>
<dbReference type="PhylomeDB" id="B3RJZ6"/>
<sequence>MSTSVRSSGTNNRGFSNRRISGHKTYRNQQRKSHSYPSSNNNFNSSHSNDPTHGHLEGVYADAHFTYHVTSLMGVLVRVVVTNGNMFEGILRSCSPKADIVLNAVHRLKTSDNGNQLRIDDNITENMIFHPKDIVHIEARDVNLMKYKKSADFMTDSAISGYNGETEGRELTPWEADPSIQADEGLGLFDDDSARWDSKDMLHTNETKFGVKSTFDSSMKDYTTELKKTNSLEYKKKMEEAERLAYEIDIENRNRKVNTYSNLTEEGKYSAVISDSNINKYTESTKSQDNGKDNIKIDNKSEASSNNEVTSSKEVTKDEITITSDKVDNTTDVGASNMQAKDHVDVPENSSSKEISEDTVVAESVKDETAKDAISSEKQEITSIGQAPKPDIERLKDFHKNFTFGPVTSSNENSTTDSTTNDKVDSDNSAAKSENLNEKKKSSKLNPNAKAFTPTSTLKSKSSSSPPTTTVTVSTTTSGIHQTSSNTSSSYQSKHKSKGRSSNNVPSQSSSFQNHPGIPYNTPSMQGPNSSPTAAGQPMAMNLPTQVGQRIQNVPQPMPTVITYPQTVQQNEIRQATQVQPQVYQQAISPRFGLQNQQLSQQSPTPGYSYNVLVTPRPLASSNTAGMNPHINSSQFMQSRGPYYQYKQ</sequence>
<feature type="compositionally biased region" description="Basic residues" evidence="2">
    <location>
        <begin position="20"/>
        <end position="34"/>
    </location>
</feature>
<dbReference type="InterPro" id="IPR009604">
    <property type="entry name" value="LsmAD_domain"/>
</dbReference>
<dbReference type="InParanoid" id="B3RJZ6"/>
<keyword evidence="5" id="KW-1185">Reference proteome</keyword>
<feature type="compositionally biased region" description="Polar residues" evidence="2">
    <location>
        <begin position="626"/>
        <end position="638"/>
    </location>
</feature>
<feature type="region of interest" description="Disordered" evidence="2">
    <location>
        <begin position="1"/>
        <end position="55"/>
    </location>
</feature>
<evidence type="ECO:0000313" key="5">
    <source>
        <dbReference type="Proteomes" id="UP000009022"/>
    </source>
</evidence>
<evidence type="ECO:0000256" key="2">
    <source>
        <dbReference type="SAM" id="MobiDB-lite"/>
    </source>
</evidence>
<dbReference type="OMA" id="CHVGLER"/>
<dbReference type="Pfam" id="PF06741">
    <property type="entry name" value="LsmAD"/>
    <property type="match status" value="1"/>
</dbReference>
<dbReference type="HOGENOM" id="CLU_422953_0_0_1"/>
<protein>
    <recommendedName>
        <fullName evidence="3">LsmAD domain-containing protein</fullName>
    </recommendedName>
</protein>
<feature type="compositionally biased region" description="Low complexity" evidence="2">
    <location>
        <begin position="453"/>
        <end position="492"/>
    </location>
</feature>
<dbReference type="SMART" id="SM01272">
    <property type="entry name" value="LsmAD"/>
    <property type="match status" value="1"/>
</dbReference>
<dbReference type="InterPro" id="IPR045117">
    <property type="entry name" value="ATXN2-like"/>
</dbReference>
<feature type="compositionally biased region" description="Polar residues" evidence="2">
    <location>
        <begin position="1"/>
        <end position="19"/>
    </location>
</feature>
<dbReference type="GO" id="GO:0034063">
    <property type="term" value="P:stress granule assembly"/>
    <property type="evidence" value="ECO:0000318"/>
    <property type="project" value="GO_Central"/>
</dbReference>
<dbReference type="Pfam" id="PF14438">
    <property type="entry name" value="SM-ATX"/>
    <property type="match status" value="1"/>
</dbReference>
<gene>
    <name evidence="4" type="ORF">TRIADDRAFT_51569</name>
</gene>
<evidence type="ECO:0000259" key="3">
    <source>
        <dbReference type="SMART" id="SM01272"/>
    </source>
</evidence>
<dbReference type="eggNOG" id="KOG2375">
    <property type="taxonomic scope" value="Eukaryota"/>
</dbReference>
<dbReference type="Pfam" id="PF07145">
    <property type="entry name" value="PAM2"/>
    <property type="match status" value="1"/>
</dbReference>
<dbReference type="PANTHER" id="PTHR12854">
    <property type="entry name" value="ATAXIN 2-RELATED"/>
    <property type="match status" value="1"/>
</dbReference>
<feature type="region of interest" description="Disordered" evidence="2">
    <location>
        <begin position="282"/>
        <end position="540"/>
    </location>
</feature>
<feature type="compositionally biased region" description="Polar residues" evidence="2">
    <location>
        <begin position="302"/>
        <end position="313"/>
    </location>
</feature>
<feature type="compositionally biased region" description="Low complexity" evidence="2">
    <location>
        <begin position="408"/>
        <end position="419"/>
    </location>
</feature>
<dbReference type="RefSeq" id="XP_002107750.1">
    <property type="nucleotide sequence ID" value="XM_002107714.1"/>
</dbReference>
<comment type="similarity">
    <text evidence="1">Belongs to the ataxin-2 family.</text>
</comment>
<feature type="region of interest" description="Disordered" evidence="2">
    <location>
        <begin position="626"/>
        <end position="648"/>
    </location>
</feature>
<feature type="compositionally biased region" description="Basic and acidic residues" evidence="2">
    <location>
        <begin position="364"/>
        <end position="380"/>
    </location>
</feature>
<dbReference type="STRING" id="10228.B3RJZ6"/>
<name>B3RJZ6_TRIAD</name>
<feature type="compositionally biased region" description="Low complexity" evidence="2">
    <location>
        <begin position="35"/>
        <end position="49"/>
    </location>
</feature>
<feature type="compositionally biased region" description="Low complexity" evidence="2">
    <location>
        <begin position="501"/>
        <end position="514"/>
    </location>
</feature>
<dbReference type="GeneID" id="6749762"/>
<evidence type="ECO:0000313" key="4">
    <source>
        <dbReference type="EMBL" id="EDV28548.1"/>
    </source>
</evidence>
<dbReference type="EMBL" id="DS985241">
    <property type="protein sequence ID" value="EDV28548.1"/>
    <property type="molecule type" value="Genomic_DNA"/>
</dbReference>
<feature type="compositionally biased region" description="Polar residues" evidence="2">
    <location>
        <begin position="521"/>
        <end position="534"/>
    </location>
</feature>
<feature type="compositionally biased region" description="Polar residues" evidence="2">
    <location>
        <begin position="330"/>
        <end position="339"/>
    </location>
</feature>
<feature type="compositionally biased region" description="Basic and acidic residues" evidence="2">
    <location>
        <begin position="289"/>
        <end position="301"/>
    </location>
</feature>
<evidence type="ECO:0000256" key="1">
    <source>
        <dbReference type="ARBA" id="ARBA00007503"/>
    </source>
</evidence>
<dbReference type="AlphaFoldDB" id="B3RJZ6"/>
<accession>B3RJZ6</accession>
<proteinExistence type="inferred from homology"/>
<dbReference type="CTD" id="6749762"/>
<dbReference type="InterPro" id="IPR025852">
    <property type="entry name" value="SM_dom_ATX"/>
</dbReference>
<dbReference type="InterPro" id="IPR009818">
    <property type="entry name" value="PAM2_motif"/>
</dbReference>
<feature type="compositionally biased region" description="Basic and acidic residues" evidence="2">
    <location>
        <begin position="390"/>
        <end position="400"/>
    </location>
</feature>
<dbReference type="OrthoDB" id="2275718at2759"/>
<dbReference type="GO" id="GO:0003729">
    <property type="term" value="F:mRNA binding"/>
    <property type="evidence" value="ECO:0000318"/>
    <property type="project" value="GO_Central"/>
</dbReference>